<dbReference type="AlphaFoldDB" id="A0A0E9V7A7"/>
<sequence length="29" mass="3321">MGSNVNRRRPGRSRGRRQISSVVQLVKLL</sequence>
<evidence type="ECO:0000313" key="1">
    <source>
        <dbReference type="EMBL" id="JAH73999.1"/>
    </source>
</evidence>
<proteinExistence type="predicted"/>
<accession>A0A0E9V7A7</accession>
<protein>
    <submittedName>
        <fullName evidence="1">Uncharacterized protein</fullName>
    </submittedName>
</protein>
<name>A0A0E9V7A7_ANGAN</name>
<reference evidence="1" key="2">
    <citation type="journal article" date="2015" name="Fish Shellfish Immunol.">
        <title>Early steps in the European eel (Anguilla anguilla)-Vibrio vulnificus interaction in the gills: Role of the RtxA13 toxin.</title>
        <authorList>
            <person name="Callol A."/>
            <person name="Pajuelo D."/>
            <person name="Ebbesson L."/>
            <person name="Teles M."/>
            <person name="MacKenzie S."/>
            <person name="Amaro C."/>
        </authorList>
    </citation>
    <scope>NUCLEOTIDE SEQUENCE</scope>
</reference>
<dbReference type="EMBL" id="GBXM01034578">
    <property type="protein sequence ID" value="JAH73999.1"/>
    <property type="molecule type" value="Transcribed_RNA"/>
</dbReference>
<reference evidence="1" key="1">
    <citation type="submission" date="2014-11" db="EMBL/GenBank/DDBJ databases">
        <authorList>
            <person name="Amaro Gonzalez C."/>
        </authorList>
    </citation>
    <scope>NUCLEOTIDE SEQUENCE</scope>
</reference>
<organism evidence="1">
    <name type="scientific">Anguilla anguilla</name>
    <name type="common">European freshwater eel</name>
    <name type="synonym">Muraena anguilla</name>
    <dbReference type="NCBI Taxonomy" id="7936"/>
    <lineage>
        <taxon>Eukaryota</taxon>
        <taxon>Metazoa</taxon>
        <taxon>Chordata</taxon>
        <taxon>Craniata</taxon>
        <taxon>Vertebrata</taxon>
        <taxon>Euteleostomi</taxon>
        <taxon>Actinopterygii</taxon>
        <taxon>Neopterygii</taxon>
        <taxon>Teleostei</taxon>
        <taxon>Anguilliformes</taxon>
        <taxon>Anguillidae</taxon>
        <taxon>Anguilla</taxon>
    </lineage>
</organism>